<dbReference type="RefSeq" id="WP_157025434.1">
    <property type="nucleotide sequence ID" value="NZ_WQMS01000001.1"/>
</dbReference>
<evidence type="ECO:0000313" key="4">
    <source>
        <dbReference type="Proteomes" id="UP000441389"/>
    </source>
</evidence>
<proteinExistence type="predicted"/>
<evidence type="ECO:0000259" key="2">
    <source>
        <dbReference type="Pfam" id="PF06904"/>
    </source>
</evidence>
<dbReference type="Pfam" id="PF06904">
    <property type="entry name" value="Extensin-like_C"/>
    <property type="match status" value="1"/>
</dbReference>
<feature type="transmembrane region" description="Helical" evidence="1">
    <location>
        <begin position="7"/>
        <end position="27"/>
    </location>
</feature>
<dbReference type="Proteomes" id="UP000441389">
    <property type="component" value="Unassembled WGS sequence"/>
</dbReference>
<keyword evidence="4" id="KW-1185">Reference proteome</keyword>
<keyword evidence="1" id="KW-0812">Transmembrane</keyword>
<keyword evidence="1" id="KW-0472">Membrane</keyword>
<accession>A0A6I4IX50</accession>
<evidence type="ECO:0000256" key="1">
    <source>
        <dbReference type="SAM" id="Phobius"/>
    </source>
</evidence>
<gene>
    <name evidence="3" type="ORF">GON01_01860</name>
</gene>
<evidence type="ECO:0000313" key="3">
    <source>
        <dbReference type="EMBL" id="MVO76687.1"/>
    </source>
</evidence>
<reference evidence="3 4" key="1">
    <citation type="submission" date="2019-12" db="EMBL/GenBank/DDBJ databases">
        <authorList>
            <person name="Huq M.A."/>
        </authorList>
    </citation>
    <scope>NUCLEOTIDE SEQUENCE [LARGE SCALE GENOMIC DNA]</scope>
    <source>
        <strain evidence="3 4">MAH-20</strain>
    </source>
</reference>
<keyword evidence="1" id="KW-1133">Transmembrane helix</keyword>
<organism evidence="3 4">
    <name type="scientific">Sphingomonas horti</name>
    <dbReference type="NCBI Taxonomy" id="2682842"/>
    <lineage>
        <taxon>Bacteria</taxon>
        <taxon>Pseudomonadati</taxon>
        <taxon>Pseudomonadota</taxon>
        <taxon>Alphaproteobacteria</taxon>
        <taxon>Sphingomonadales</taxon>
        <taxon>Sphingomonadaceae</taxon>
        <taxon>Sphingomonas</taxon>
    </lineage>
</organism>
<comment type="caution">
    <text evidence="3">The sequence shown here is derived from an EMBL/GenBank/DDBJ whole genome shotgun (WGS) entry which is preliminary data.</text>
</comment>
<dbReference type="InterPro" id="IPR009683">
    <property type="entry name" value="Extensin-like_C"/>
</dbReference>
<feature type="domain" description="Extensin-like C-terminal" evidence="2">
    <location>
        <begin position="63"/>
        <end position="243"/>
    </location>
</feature>
<sequence>MRIAGRLWRATIFALVLIALICWYLVWTRAHPQDSPFTALDLTQPIGMFTGRKIAGLREDTRECETLLFRAGIRYRTLPPAGTGQCAYDDAVRLTRGGALSAGFRPERLDVSCAVAAGLAVWERQVVQPAAERFLGTRVTTVEHYGSYSCRRMYGRATGDWSEHARANALDVAGFRLSDGRRVTVVADWNEGTLKEQQFLREVRDGACKVFATVLGPGYNAAHRDHLHLDQAARGELGWRACR</sequence>
<name>A0A6I4IX50_9SPHN</name>
<protein>
    <submittedName>
        <fullName evidence="3">Extensin</fullName>
    </submittedName>
</protein>
<dbReference type="AlphaFoldDB" id="A0A6I4IX50"/>
<dbReference type="EMBL" id="WQMS01000001">
    <property type="protein sequence ID" value="MVO76687.1"/>
    <property type="molecule type" value="Genomic_DNA"/>
</dbReference>